<keyword evidence="1" id="KW-0732">Signal</keyword>
<evidence type="ECO:0000313" key="3">
    <source>
        <dbReference type="Proteomes" id="UP000316598"/>
    </source>
</evidence>
<protein>
    <submittedName>
        <fullName evidence="2">Uncharacterized protein</fullName>
    </submittedName>
</protein>
<evidence type="ECO:0000256" key="1">
    <source>
        <dbReference type="SAM" id="SignalP"/>
    </source>
</evidence>
<reference evidence="2 3" key="1">
    <citation type="submission" date="2019-02" db="EMBL/GenBank/DDBJ databases">
        <title>Deep-cultivation of Planctomycetes and their phenomic and genomic characterization uncovers novel biology.</title>
        <authorList>
            <person name="Wiegand S."/>
            <person name="Jogler M."/>
            <person name="Boedeker C."/>
            <person name="Pinto D."/>
            <person name="Vollmers J."/>
            <person name="Rivas-Marin E."/>
            <person name="Kohn T."/>
            <person name="Peeters S.H."/>
            <person name="Heuer A."/>
            <person name="Rast P."/>
            <person name="Oberbeckmann S."/>
            <person name="Bunk B."/>
            <person name="Jeske O."/>
            <person name="Meyerdierks A."/>
            <person name="Storesund J.E."/>
            <person name="Kallscheuer N."/>
            <person name="Luecker S."/>
            <person name="Lage O.M."/>
            <person name="Pohl T."/>
            <person name="Merkel B.J."/>
            <person name="Hornburger P."/>
            <person name="Mueller R.-W."/>
            <person name="Bruemmer F."/>
            <person name="Labrenz M."/>
            <person name="Spormann A.M."/>
            <person name="Op Den Camp H."/>
            <person name="Overmann J."/>
            <person name="Amann R."/>
            <person name="Jetten M.S.M."/>
            <person name="Mascher T."/>
            <person name="Medema M.H."/>
            <person name="Devos D.P."/>
            <person name="Kaster A.-K."/>
            <person name="Ovreas L."/>
            <person name="Rohde M."/>
            <person name="Galperin M.Y."/>
            <person name="Jogler C."/>
        </authorList>
    </citation>
    <scope>NUCLEOTIDE SEQUENCE [LARGE SCALE GENOMIC DNA]</scope>
    <source>
        <strain evidence="2 3">Pla22</strain>
    </source>
</reference>
<sequence precursor="true">MTTPMRSVMRQRLCFAVLCLLIVGNTSSHAACFLIRNIPCSEASPVQDSSCSATQCAYMEMQGGGYAYCAVPRTYPNLPIIVAKAFPSDPSHPNTETGETKVKTPMLQSNIVYCYEYQDCSTACEFGVCKTATAWTKGHPDFNAQYDGGTVCTGNFPD</sequence>
<gene>
    <name evidence="2" type="ORF">Pla22_21270</name>
</gene>
<keyword evidence="3" id="KW-1185">Reference proteome</keyword>
<organism evidence="2 3">
    <name type="scientific">Rubripirellula amarantea</name>
    <dbReference type="NCBI Taxonomy" id="2527999"/>
    <lineage>
        <taxon>Bacteria</taxon>
        <taxon>Pseudomonadati</taxon>
        <taxon>Planctomycetota</taxon>
        <taxon>Planctomycetia</taxon>
        <taxon>Pirellulales</taxon>
        <taxon>Pirellulaceae</taxon>
        <taxon>Rubripirellula</taxon>
    </lineage>
</organism>
<dbReference type="Proteomes" id="UP000316598">
    <property type="component" value="Unassembled WGS sequence"/>
</dbReference>
<dbReference type="AlphaFoldDB" id="A0A5C5WVB4"/>
<dbReference type="EMBL" id="SJPI01000001">
    <property type="protein sequence ID" value="TWT54480.1"/>
    <property type="molecule type" value="Genomic_DNA"/>
</dbReference>
<proteinExistence type="predicted"/>
<evidence type="ECO:0000313" key="2">
    <source>
        <dbReference type="EMBL" id="TWT54480.1"/>
    </source>
</evidence>
<feature type="signal peptide" evidence="1">
    <location>
        <begin position="1"/>
        <end position="30"/>
    </location>
</feature>
<feature type="chain" id="PRO_5022962931" evidence="1">
    <location>
        <begin position="31"/>
        <end position="158"/>
    </location>
</feature>
<name>A0A5C5WVB4_9BACT</name>
<comment type="caution">
    <text evidence="2">The sequence shown here is derived from an EMBL/GenBank/DDBJ whole genome shotgun (WGS) entry which is preliminary data.</text>
</comment>
<accession>A0A5C5WVB4</accession>